<feature type="domain" description="VRR-NUC" evidence="5">
    <location>
        <begin position="73"/>
        <end position="186"/>
    </location>
</feature>
<sequence length="231" mass="25628">MSNEPALPQDQGSLAVDGRTNQAGVGRAKPQDMAVLCPIICSCLHDPLTGVAGQKLYQLCVSSKLRSLDWNHLSRYKPEVNYDMTQQPPAPIMDSGLATKAHDWLKGWIDKYWDEPGKDRPPFRPRAGLIRRPDVVTVIDPTRPPTQDNLEDVIEIKFPGDEMSDAQREDYRRIAGKDPILLESSECKCSKQEQPQKHVAPVEIEQLAPVATLAAWLAFLASGGRSPIPAR</sequence>
<dbReference type="GO" id="GO:0016788">
    <property type="term" value="F:hydrolase activity, acting on ester bonds"/>
    <property type="evidence" value="ECO:0007669"/>
    <property type="project" value="InterPro"/>
</dbReference>
<name>A0A0K0GI08_XANOP</name>
<evidence type="ECO:0000313" key="6">
    <source>
        <dbReference type="EMBL" id="ACD57923.1"/>
    </source>
</evidence>
<evidence type="ECO:0000256" key="2">
    <source>
        <dbReference type="ARBA" id="ARBA00022722"/>
    </source>
</evidence>
<accession>A0A0K0GI08</accession>
<evidence type="ECO:0000256" key="3">
    <source>
        <dbReference type="ARBA" id="ARBA00022801"/>
    </source>
</evidence>
<comment type="cofactor">
    <cofactor evidence="1">
        <name>Mg(2+)</name>
        <dbReference type="ChEBI" id="CHEBI:18420"/>
    </cofactor>
</comment>
<feature type="region of interest" description="Disordered" evidence="4">
    <location>
        <begin position="1"/>
        <end position="27"/>
    </location>
</feature>
<dbReference type="Proteomes" id="UP000001740">
    <property type="component" value="Chromosome"/>
</dbReference>
<keyword evidence="3" id="KW-0378">Hydrolase</keyword>
<dbReference type="SMART" id="SM00990">
    <property type="entry name" value="VRR_NUC"/>
    <property type="match status" value="1"/>
</dbReference>
<evidence type="ECO:0000256" key="4">
    <source>
        <dbReference type="SAM" id="MobiDB-lite"/>
    </source>
</evidence>
<keyword evidence="2" id="KW-0540">Nuclease</keyword>
<dbReference type="GO" id="GO:0004518">
    <property type="term" value="F:nuclease activity"/>
    <property type="evidence" value="ECO:0007669"/>
    <property type="project" value="UniProtKB-KW"/>
</dbReference>
<dbReference type="HOGENOM" id="CLU_101286_0_0_6"/>
<proteinExistence type="predicted"/>
<dbReference type="InterPro" id="IPR014883">
    <property type="entry name" value="VRR_NUC"/>
</dbReference>
<dbReference type="EMBL" id="CP000967">
    <property type="protein sequence ID" value="ACD57923.1"/>
    <property type="molecule type" value="Genomic_DNA"/>
</dbReference>
<dbReference type="KEGG" id="xop:PXO_04485"/>
<evidence type="ECO:0000256" key="1">
    <source>
        <dbReference type="ARBA" id="ARBA00001946"/>
    </source>
</evidence>
<dbReference type="Pfam" id="PF08774">
    <property type="entry name" value="VRR_NUC"/>
    <property type="match status" value="1"/>
</dbReference>
<evidence type="ECO:0000259" key="5">
    <source>
        <dbReference type="SMART" id="SM00990"/>
    </source>
</evidence>
<evidence type="ECO:0000313" key="7">
    <source>
        <dbReference type="Proteomes" id="UP000001740"/>
    </source>
</evidence>
<organism evidence="6 7">
    <name type="scientific">Xanthomonas oryzae pv. oryzae (strain PXO99A)</name>
    <dbReference type="NCBI Taxonomy" id="360094"/>
    <lineage>
        <taxon>Bacteria</taxon>
        <taxon>Pseudomonadati</taxon>
        <taxon>Pseudomonadota</taxon>
        <taxon>Gammaproteobacteria</taxon>
        <taxon>Lysobacterales</taxon>
        <taxon>Lysobacteraceae</taxon>
        <taxon>Xanthomonas</taxon>
    </lineage>
</organism>
<reference evidence="6 7" key="1">
    <citation type="journal article" date="2008" name="BMC Genomics">
        <title>Genome sequence and rapid evolution of the rice pathogen Xanthomonas oryzae pv. oryzae PXO99A.</title>
        <authorList>
            <person name="Salzberg S.L."/>
            <person name="Sommer D.D."/>
            <person name="Schatz M.C."/>
            <person name="Phillippy A.M."/>
            <person name="Rabinowicz P.D."/>
            <person name="Tsuge S."/>
            <person name="Furutani A."/>
            <person name="Ochiai H."/>
            <person name="Delcher A.L."/>
            <person name="Kelley D."/>
            <person name="Madupu R."/>
            <person name="Puiu D."/>
            <person name="Radune D."/>
            <person name="Shumway M."/>
            <person name="Trapnell C."/>
            <person name="Aparna G."/>
            <person name="Jha G."/>
            <person name="Pandey A."/>
            <person name="Patil P.B."/>
            <person name="Ishihara H."/>
            <person name="Meyer D.F."/>
            <person name="Szurek B."/>
            <person name="Verdier V."/>
            <person name="Koebnik R."/>
            <person name="Dow J.M."/>
            <person name="Ryan R.P."/>
            <person name="Hirata H."/>
            <person name="Tsuyumu S."/>
            <person name="Won Lee S."/>
            <person name="Seo Y.S."/>
            <person name="Sriariyanum M."/>
            <person name="Ronald P.C."/>
            <person name="Sonti R.V."/>
            <person name="Van Sluys M.A."/>
            <person name="Leach J.E."/>
            <person name="White F.F."/>
            <person name="Bogdanove A.J."/>
        </authorList>
    </citation>
    <scope>NUCLEOTIDE SEQUENCE [LARGE SCALE GENOMIC DNA]</scope>
    <source>
        <strain evidence="6 7">PXO99A</strain>
    </source>
</reference>
<gene>
    <name evidence="6" type="ordered locus">PXO_04485</name>
</gene>
<dbReference type="RefSeq" id="WP_011260011.1">
    <property type="nucleotide sequence ID" value="NC_010717.2"/>
</dbReference>
<dbReference type="AlphaFoldDB" id="A0A0K0GI08"/>
<dbReference type="PATRIC" id="fig|291331.8.peg.3936"/>
<protein>
    <recommendedName>
        <fullName evidence="5">VRR-NUC domain-containing protein</fullName>
    </recommendedName>
</protein>
<dbReference type="eggNOG" id="COG3501">
    <property type="taxonomic scope" value="Bacteria"/>
</dbReference>